<evidence type="ECO:0000313" key="4">
    <source>
        <dbReference type="Proteomes" id="UP001054821"/>
    </source>
</evidence>
<feature type="region of interest" description="Disordered" evidence="1">
    <location>
        <begin position="1"/>
        <end position="30"/>
    </location>
</feature>
<dbReference type="PANTHER" id="PTHR33240:SF8">
    <property type="entry name" value="OS03G0439900 PROTEIN"/>
    <property type="match status" value="1"/>
</dbReference>
<dbReference type="CDD" id="cd00303">
    <property type="entry name" value="retropepsin_like"/>
    <property type="match status" value="1"/>
</dbReference>
<protein>
    <recommendedName>
        <fullName evidence="2">Retrotransposon gag domain-containing protein</fullName>
    </recommendedName>
</protein>
<name>A0AAD4ZP11_PRUDU</name>
<comment type="caution">
    <text evidence="3">The sequence shown here is derived from an EMBL/GenBank/DDBJ whole genome shotgun (WGS) entry which is preliminary data.</text>
</comment>
<dbReference type="Proteomes" id="UP001054821">
    <property type="component" value="Chromosome 1"/>
</dbReference>
<keyword evidence="4" id="KW-1185">Reference proteome</keyword>
<feature type="compositionally biased region" description="Basic and acidic residues" evidence="1">
    <location>
        <begin position="189"/>
        <end position="199"/>
    </location>
</feature>
<organism evidence="3 4">
    <name type="scientific">Prunus dulcis</name>
    <name type="common">Almond</name>
    <name type="synonym">Amygdalus dulcis</name>
    <dbReference type="NCBI Taxonomy" id="3755"/>
    <lineage>
        <taxon>Eukaryota</taxon>
        <taxon>Viridiplantae</taxon>
        <taxon>Streptophyta</taxon>
        <taxon>Embryophyta</taxon>
        <taxon>Tracheophyta</taxon>
        <taxon>Spermatophyta</taxon>
        <taxon>Magnoliopsida</taxon>
        <taxon>eudicotyledons</taxon>
        <taxon>Gunneridae</taxon>
        <taxon>Pentapetalae</taxon>
        <taxon>rosids</taxon>
        <taxon>fabids</taxon>
        <taxon>Rosales</taxon>
        <taxon>Rosaceae</taxon>
        <taxon>Amygdaloideae</taxon>
        <taxon>Amygdaleae</taxon>
        <taxon>Prunus</taxon>
    </lineage>
</organism>
<feature type="region of interest" description="Disordered" evidence="1">
    <location>
        <begin position="147"/>
        <end position="287"/>
    </location>
</feature>
<dbReference type="EMBL" id="JAJFAZ020000001">
    <property type="protein sequence ID" value="KAI5351608.1"/>
    <property type="molecule type" value="Genomic_DNA"/>
</dbReference>
<gene>
    <name evidence="3" type="ORF">L3X38_004499</name>
</gene>
<accession>A0AAD4ZP11</accession>
<feature type="compositionally biased region" description="Basic and acidic residues" evidence="1">
    <location>
        <begin position="221"/>
        <end position="231"/>
    </location>
</feature>
<proteinExistence type="predicted"/>
<dbReference type="AlphaFoldDB" id="A0AAD4ZP11"/>
<evidence type="ECO:0000256" key="1">
    <source>
        <dbReference type="SAM" id="MobiDB-lite"/>
    </source>
</evidence>
<reference evidence="3 4" key="1">
    <citation type="journal article" date="2022" name="G3 (Bethesda)">
        <title>Whole-genome sequence and methylome profiling of the almond [Prunus dulcis (Mill.) D.A. Webb] cultivar 'Nonpareil'.</title>
        <authorList>
            <person name="D'Amico-Willman K.M."/>
            <person name="Ouma W.Z."/>
            <person name="Meulia T."/>
            <person name="Sideli G.M."/>
            <person name="Gradziel T.M."/>
            <person name="Fresnedo-Ramirez J."/>
        </authorList>
    </citation>
    <scope>NUCLEOTIDE SEQUENCE [LARGE SCALE GENOMIC DNA]</scope>
    <source>
        <strain evidence="3">Clone GOH B32 T37-40</strain>
    </source>
</reference>
<evidence type="ECO:0000313" key="3">
    <source>
        <dbReference type="EMBL" id="KAI5351608.1"/>
    </source>
</evidence>
<feature type="compositionally biased region" description="Basic and acidic residues" evidence="1">
    <location>
        <begin position="150"/>
        <end position="167"/>
    </location>
</feature>
<dbReference type="Pfam" id="PF03732">
    <property type="entry name" value="Retrotrans_gag"/>
    <property type="match status" value="1"/>
</dbReference>
<sequence length="862" mass="96099">MVGSMNTRGKAAAMARSTTAQSHSTHDPAIDMVAPPPLTTVLATAAEHSGTSHQGGLVTTANPGPGLEQLQAFPSLPPRATHAPAYTSNENLARVQLGSTHFPPPDPRSQADVNLRVDQLAQRMDDQSNLMRQLINQIGVAQNLGLGQPGEERRLDERAGGRLDVRARLGPQGNVHQRLGPQGGQPNNHRNEDREERRSAVYSQRSVLERLGPQGGQLDNPHNEDHEERRSVTHSRRTNSRRLATENHSQAQPTNTPTRQRRREGRPSEDNEEVSQSHGGRQRNKLAMCAEDVEKLVNDRLRDLKTGGNFEDSLRKEMDQVNSTPFTLDIEQAVHPKRFSTPSFLHFKGDSDPESHLKHFKSVMILHQADDTLMCKVFTITLRGAAQDWFHTLPSRSISSFKELAYVFTKEYTSYRTIKKNPDHLYNLRKKSDESLRDYIKRFKAEKANIVGCDDRIASSAFKKGLPAEHDLYRELTITPSQTLAEVYATAGRYALWDDDRIAAKKSTKQEDQPTKQASQRGDNRGKDKRRSHLREEATAGENYTKFTIPIHQILAQVKNKPWVKRPPPLKGDPDKRDTTKYCAFHGTHGHTMNNCFAWKAHLEELVREGHCTEFIAKQAIQRIEDRDTAKELPQKVIRINTILADSEESGLTSKEKKRKIKQATGISQVSIDLPLAEDDPVIGFQKKDLIGLDMPHNDALVISIQIAQAMVDRIHADEGSTANILQLTVIQQMGLETKINKLARSLTGFNGATTITVGTIDLDVYSPPVISLQTFMVIDEVSPYNGILGRPWIGKINAITSATHQKIRYPIPGGGVGQISSDQAMARKCSAQGLKKGKQAQFLPVSQADLEEVEQPNLTIL</sequence>
<dbReference type="InterPro" id="IPR005162">
    <property type="entry name" value="Retrotrans_gag_dom"/>
</dbReference>
<dbReference type="Gene3D" id="2.40.70.10">
    <property type="entry name" value="Acid Proteases"/>
    <property type="match status" value="1"/>
</dbReference>
<dbReference type="PANTHER" id="PTHR33240">
    <property type="entry name" value="OS08G0508500 PROTEIN"/>
    <property type="match status" value="1"/>
</dbReference>
<dbReference type="InterPro" id="IPR021109">
    <property type="entry name" value="Peptidase_aspartic_dom_sf"/>
</dbReference>
<feature type="region of interest" description="Disordered" evidence="1">
    <location>
        <begin position="505"/>
        <end position="539"/>
    </location>
</feature>
<evidence type="ECO:0000259" key="2">
    <source>
        <dbReference type="Pfam" id="PF03732"/>
    </source>
</evidence>
<feature type="compositionally biased region" description="Basic and acidic residues" evidence="1">
    <location>
        <begin position="505"/>
        <end position="514"/>
    </location>
</feature>
<feature type="domain" description="Retrotransposon gag" evidence="2">
    <location>
        <begin position="376"/>
        <end position="466"/>
    </location>
</feature>